<reference evidence="3 4" key="1">
    <citation type="submission" date="2023-08" db="EMBL/GenBank/DDBJ databases">
        <title>Black Yeasts Isolated from many extreme environments.</title>
        <authorList>
            <person name="Coleine C."/>
            <person name="Stajich J.E."/>
            <person name="Selbmann L."/>
        </authorList>
    </citation>
    <scope>NUCLEOTIDE SEQUENCE [LARGE SCALE GENOMIC DNA]</scope>
    <source>
        <strain evidence="3 4">CCFEE 6328</strain>
    </source>
</reference>
<sequence>MSKQEPQVVSITDLPLEKAKWVTLKKVDFIDQTGTPRTWEIAVRKTTSKSGVDAVAMGNIFVHPSKPPSTMLVIQYRPPVGKYTIEWPAGLVDADETPEEAAVREMKEETGYEGKILESGPVVSSDPGLTNATLKLVMIEVKLPEGEQNIMPDQKLDEGELIERVMVPLSELYERLIKWSKEDKYMIAGKLFYFAAGMHFAKNSGPQARSPSCCMLGQNEALTMTTESHARRRIRGSRNMLRLSDFHTHSTSILQFDNATSQSAAVFDTPQITAQRCVIRKVTRSQMFDIRGYHRTGATHNATEMNRGEHWVHVGYQRCATARKLEFELSEATCQPYHGEL</sequence>
<proteinExistence type="predicted"/>
<evidence type="ECO:0000259" key="2">
    <source>
        <dbReference type="PROSITE" id="PS51462"/>
    </source>
</evidence>
<evidence type="ECO:0000313" key="3">
    <source>
        <dbReference type="EMBL" id="KAK5057340.1"/>
    </source>
</evidence>
<accession>A0ABR0J6S7</accession>
<protein>
    <recommendedName>
        <fullName evidence="2">Nudix hydrolase domain-containing protein</fullName>
    </recommendedName>
</protein>
<name>A0ABR0J6S7_9EURO</name>
<dbReference type="Gene3D" id="3.90.79.10">
    <property type="entry name" value="Nucleoside Triphosphate Pyrophosphohydrolase"/>
    <property type="match status" value="1"/>
</dbReference>
<dbReference type="PANTHER" id="PTHR11839:SF26">
    <property type="entry name" value="ADP-RIBOSE DIPHOSPHATASE"/>
    <property type="match status" value="1"/>
</dbReference>
<dbReference type="Pfam" id="PF00293">
    <property type="entry name" value="NUDIX"/>
    <property type="match status" value="1"/>
</dbReference>
<evidence type="ECO:0000256" key="1">
    <source>
        <dbReference type="ARBA" id="ARBA00022801"/>
    </source>
</evidence>
<dbReference type="PROSITE" id="PS00893">
    <property type="entry name" value="NUDIX_BOX"/>
    <property type="match status" value="1"/>
</dbReference>
<keyword evidence="1" id="KW-0378">Hydrolase</keyword>
<gene>
    <name evidence="3" type="ORF">LTR69_007380</name>
</gene>
<dbReference type="SUPFAM" id="SSF55811">
    <property type="entry name" value="Nudix"/>
    <property type="match status" value="1"/>
</dbReference>
<organism evidence="3 4">
    <name type="scientific">Exophiala sideris</name>
    <dbReference type="NCBI Taxonomy" id="1016849"/>
    <lineage>
        <taxon>Eukaryota</taxon>
        <taxon>Fungi</taxon>
        <taxon>Dikarya</taxon>
        <taxon>Ascomycota</taxon>
        <taxon>Pezizomycotina</taxon>
        <taxon>Eurotiomycetes</taxon>
        <taxon>Chaetothyriomycetidae</taxon>
        <taxon>Chaetothyriales</taxon>
        <taxon>Herpotrichiellaceae</taxon>
        <taxon>Exophiala</taxon>
    </lineage>
</organism>
<dbReference type="CDD" id="cd18888">
    <property type="entry name" value="NUDIX_ADPRase_Nudt5"/>
    <property type="match status" value="1"/>
</dbReference>
<dbReference type="Proteomes" id="UP001345691">
    <property type="component" value="Unassembled WGS sequence"/>
</dbReference>
<dbReference type="PANTHER" id="PTHR11839">
    <property type="entry name" value="UDP/ADP-SUGAR PYROPHOSPHATASE"/>
    <property type="match status" value="1"/>
</dbReference>
<evidence type="ECO:0000313" key="4">
    <source>
        <dbReference type="Proteomes" id="UP001345691"/>
    </source>
</evidence>
<keyword evidence="4" id="KW-1185">Reference proteome</keyword>
<dbReference type="InterPro" id="IPR000086">
    <property type="entry name" value="NUDIX_hydrolase_dom"/>
</dbReference>
<feature type="domain" description="Nudix hydrolase" evidence="2">
    <location>
        <begin position="52"/>
        <end position="191"/>
    </location>
</feature>
<dbReference type="InterPro" id="IPR020084">
    <property type="entry name" value="NUDIX_hydrolase_CS"/>
</dbReference>
<dbReference type="PROSITE" id="PS51462">
    <property type="entry name" value="NUDIX"/>
    <property type="match status" value="1"/>
</dbReference>
<dbReference type="InterPro" id="IPR015797">
    <property type="entry name" value="NUDIX_hydrolase-like_dom_sf"/>
</dbReference>
<comment type="caution">
    <text evidence="3">The sequence shown here is derived from an EMBL/GenBank/DDBJ whole genome shotgun (WGS) entry which is preliminary data.</text>
</comment>
<dbReference type="EMBL" id="JAVRRF010000016">
    <property type="protein sequence ID" value="KAK5057340.1"/>
    <property type="molecule type" value="Genomic_DNA"/>
</dbReference>